<dbReference type="InterPro" id="IPR013103">
    <property type="entry name" value="RVT_2"/>
</dbReference>
<dbReference type="CDD" id="cd09272">
    <property type="entry name" value="RNase_HI_RT_Ty1"/>
    <property type="match status" value="1"/>
</dbReference>
<dbReference type="EMBL" id="QGNW01002723">
    <property type="protein sequence ID" value="RVW12043.1"/>
    <property type="molecule type" value="Genomic_DNA"/>
</dbReference>
<feature type="domain" description="Reverse transcriptase Ty1/copia-type" evidence="2">
    <location>
        <begin position="368"/>
        <end position="412"/>
    </location>
</feature>
<dbReference type="SUPFAM" id="SSF56672">
    <property type="entry name" value="DNA/RNA polymerases"/>
    <property type="match status" value="1"/>
</dbReference>
<organism evidence="3 4">
    <name type="scientific">Vitis vinifera</name>
    <name type="common">Grape</name>
    <dbReference type="NCBI Taxonomy" id="29760"/>
    <lineage>
        <taxon>Eukaryota</taxon>
        <taxon>Viridiplantae</taxon>
        <taxon>Streptophyta</taxon>
        <taxon>Embryophyta</taxon>
        <taxon>Tracheophyta</taxon>
        <taxon>Spermatophyta</taxon>
        <taxon>Magnoliopsida</taxon>
        <taxon>eudicotyledons</taxon>
        <taxon>Gunneridae</taxon>
        <taxon>Pentapetalae</taxon>
        <taxon>rosids</taxon>
        <taxon>Vitales</taxon>
        <taxon>Vitaceae</taxon>
        <taxon>Viteae</taxon>
        <taxon>Vitis</taxon>
    </lineage>
</organism>
<sequence length="714" mass="80532">MANSIQSSNPQQFHGPEVISSQQPNTIQSLHMLNHLLPVELDRKQLREVNPDFLTWRHFDRMILSWIFSSLTLEIMGQIIGYQTSNTAWVALEKIFSASSKARIMQLRLAFQTTRKGSLPIMEYILKMKTITDSLAAIGELWLNLVKMILHYIQYIAFRSHMNKDFISKILQQKMNQNSFHHQQNGRHPNAHGQNQHTHQSGGPDILPINPTKASSNVPVNTNKMQAMVASPSSAFNDSWFLDTGATHHLSHNEGQLSNIQPYQGKDQVTVGNGQNYKADSPRTTERGLYKFPSTPCHGSVSSSYSHSAFTAQPKNEFSKWHNRLRHPAPPILKQILASYSKAFTVSAPAKPRTVKQALQDPHWCQAMEWPICQLDIQNAFLNGDLQEQVCMHQPPGFVNTQNPSHVFSFIKHLNNTFPLHDLGNLNYFLGVEVTSQSDSLHLSQQKYIQDLLHRIDMVDAKPVRTPGALRQQLSLIDGDPLYIEALLEHFNTLPSPVQTLHLFTSSHGISLHASLSFELQGYTNADWASSPDDRHSTGGYYIFLGPNLISWSSTKQKVVSRSSAESEYQALVSITAEITWVQALLKELCISQTTVPLLWCDNQSVAALAANPVSHARSKHVELDLHFIRDKVLRQEIQIQYISSTYQVADIITKHLPSSQFITLRTKLFVVPRPVSLRGDVEPQNSLKTNYQTPPENFSSAPDNSPVCYYVMA</sequence>
<reference evidence="3 4" key="1">
    <citation type="journal article" date="2018" name="PLoS Genet.">
        <title>Population sequencing reveals clonal diversity and ancestral inbreeding in the grapevine cultivar Chardonnay.</title>
        <authorList>
            <person name="Roach M.J."/>
            <person name="Johnson D.L."/>
            <person name="Bohlmann J."/>
            <person name="van Vuuren H.J."/>
            <person name="Jones S.J."/>
            <person name="Pretorius I.S."/>
            <person name="Schmidt S.A."/>
            <person name="Borneman A.R."/>
        </authorList>
    </citation>
    <scope>NUCLEOTIDE SEQUENCE [LARGE SCALE GENOMIC DNA]</scope>
    <source>
        <strain evidence="4">cv. Chardonnay</strain>
        <tissue evidence="3">Leaf</tissue>
    </source>
</reference>
<proteinExistence type="predicted"/>
<dbReference type="Pfam" id="PF14223">
    <property type="entry name" value="Retrotran_gag_2"/>
    <property type="match status" value="1"/>
</dbReference>
<evidence type="ECO:0000313" key="3">
    <source>
        <dbReference type="EMBL" id="RVW12043.1"/>
    </source>
</evidence>
<gene>
    <name evidence="3" type="primary">RE2_1103</name>
    <name evidence="3" type="ORF">CK203_087297</name>
</gene>
<dbReference type="PANTHER" id="PTHR11439:SF450">
    <property type="entry name" value="REVERSE TRANSCRIPTASE TY1_COPIA-TYPE DOMAIN-CONTAINING PROTEIN"/>
    <property type="match status" value="1"/>
</dbReference>
<dbReference type="InterPro" id="IPR043502">
    <property type="entry name" value="DNA/RNA_pol_sf"/>
</dbReference>
<dbReference type="Proteomes" id="UP000288805">
    <property type="component" value="Unassembled WGS sequence"/>
</dbReference>
<evidence type="ECO:0000256" key="1">
    <source>
        <dbReference type="SAM" id="MobiDB-lite"/>
    </source>
</evidence>
<evidence type="ECO:0000259" key="2">
    <source>
        <dbReference type="Pfam" id="PF07727"/>
    </source>
</evidence>
<protein>
    <submittedName>
        <fullName evidence="3">Retrovirus-related Pol polyprotein from transposon RE2</fullName>
    </submittedName>
</protein>
<dbReference type="AlphaFoldDB" id="A0A438BM65"/>
<accession>A0A438BM65</accession>
<dbReference type="PANTHER" id="PTHR11439">
    <property type="entry name" value="GAG-POL-RELATED RETROTRANSPOSON"/>
    <property type="match status" value="1"/>
</dbReference>
<evidence type="ECO:0000313" key="4">
    <source>
        <dbReference type="Proteomes" id="UP000288805"/>
    </source>
</evidence>
<name>A0A438BM65_VITVI</name>
<feature type="compositionally biased region" description="Polar residues" evidence="1">
    <location>
        <begin position="180"/>
        <end position="201"/>
    </location>
</feature>
<comment type="caution">
    <text evidence="3">The sequence shown here is derived from an EMBL/GenBank/DDBJ whole genome shotgun (WGS) entry which is preliminary data.</text>
</comment>
<feature type="region of interest" description="Disordered" evidence="1">
    <location>
        <begin position="180"/>
        <end position="216"/>
    </location>
</feature>
<dbReference type="Pfam" id="PF07727">
    <property type="entry name" value="RVT_2"/>
    <property type="match status" value="1"/>
</dbReference>